<proteinExistence type="predicted"/>
<reference evidence="3" key="1">
    <citation type="submission" date="2021-11" db="EMBL/GenBank/DDBJ databases">
        <authorList>
            <person name="Islam A."/>
            <person name="Islam S."/>
            <person name="Flora M.S."/>
            <person name="Rahman M."/>
            <person name="Ziaur R.M."/>
            <person name="Epstein J.H."/>
            <person name="Hassan M."/>
            <person name="Klassen M."/>
            <person name="Woodard K."/>
            <person name="Webb A."/>
            <person name="Webby R.J."/>
            <person name="El Zowalaty M.E."/>
        </authorList>
    </citation>
    <scope>NUCLEOTIDE SEQUENCE</scope>
    <source>
        <strain evidence="3">Pbs3</strain>
    </source>
</reference>
<dbReference type="EMBL" id="CAKKTJ010000330">
    <property type="protein sequence ID" value="CAH0481706.1"/>
    <property type="molecule type" value="Genomic_DNA"/>
</dbReference>
<keyword evidence="2" id="KW-0472">Membrane</keyword>
<feature type="region of interest" description="Disordered" evidence="1">
    <location>
        <begin position="210"/>
        <end position="249"/>
    </location>
</feature>
<keyword evidence="2" id="KW-1133">Transmembrane helix</keyword>
<evidence type="ECO:0000256" key="2">
    <source>
        <dbReference type="SAM" id="Phobius"/>
    </source>
</evidence>
<sequence>MLRIGRCDVELYFPIELAMSNMARPNEALIQLASALTHAISAGSDSNVKLYKNFSRKLNLLDIDDGSSSDKNVVPFEPQSDQEDMTMQPSITDSSDITIFIIVIIAGLVIPLGLMFLMLVFRRSKNDAILSECDANPPPDNSRFCMKRTTFAVPEASHSRLEETNSSESVVPVLGETNKNECTLLEGHPQEMKPLWTEASAVSSSYSIVSPSNRQSRLGPPTLVYAPARGRGLNDSQAESDNSSHTDDYSIDVLESPVSSEYSYSSEGDDVFPSTFWDVDSYRSMDCTFLSTTSADVFGSNRGRDSKAWNQVYGYSDTPCISLRQKPLSSGIFFARNIDPAVMRRMRPDTHAYGTRADKRMRLDIEV</sequence>
<keyword evidence="2" id="KW-0812">Transmembrane</keyword>
<protein>
    <submittedName>
        <fullName evidence="3">Uncharacterized protein</fullName>
    </submittedName>
</protein>
<dbReference type="AlphaFoldDB" id="A0AAU9LP29"/>
<comment type="caution">
    <text evidence="3">The sequence shown here is derived from an EMBL/GenBank/DDBJ whole genome shotgun (WGS) entry which is preliminary data.</text>
</comment>
<dbReference type="Proteomes" id="UP001160483">
    <property type="component" value="Unassembled WGS sequence"/>
</dbReference>
<feature type="transmembrane region" description="Helical" evidence="2">
    <location>
        <begin position="97"/>
        <end position="121"/>
    </location>
</feature>
<organism evidence="3 4">
    <name type="scientific">Peronospora belbahrii</name>
    <dbReference type="NCBI Taxonomy" id="622444"/>
    <lineage>
        <taxon>Eukaryota</taxon>
        <taxon>Sar</taxon>
        <taxon>Stramenopiles</taxon>
        <taxon>Oomycota</taxon>
        <taxon>Peronosporomycetes</taxon>
        <taxon>Peronosporales</taxon>
        <taxon>Peronosporaceae</taxon>
        <taxon>Peronospora</taxon>
    </lineage>
</organism>
<name>A0AAU9LP29_9STRA</name>
<accession>A0AAU9LP29</accession>
<evidence type="ECO:0000313" key="3">
    <source>
        <dbReference type="EMBL" id="CAH0481706.1"/>
    </source>
</evidence>
<gene>
    <name evidence="3" type="ORF">PBS003_LOCUS8311</name>
</gene>
<evidence type="ECO:0000313" key="4">
    <source>
        <dbReference type="Proteomes" id="UP001160483"/>
    </source>
</evidence>
<evidence type="ECO:0000256" key="1">
    <source>
        <dbReference type="SAM" id="MobiDB-lite"/>
    </source>
</evidence>